<accession>A0A6J8BEP7</accession>
<dbReference type="EMBL" id="CACVKT020003176">
    <property type="protein sequence ID" value="CAC5382056.1"/>
    <property type="molecule type" value="Genomic_DNA"/>
</dbReference>
<name>A0A6J8BEP7_MYTCO</name>
<feature type="compositionally biased region" description="Polar residues" evidence="1">
    <location>
        <begin position="58"/>
        <end position="74"/>
    </location>
</feature>
<evidence type="ECO:0000313" key="3">
    <source>
        <dbReference type="Proteomes" id="UP000507470"/>
    </source>
</evidence>
<keyword evidence="3" id="KW-1185">Reference proteome</keyword>
<proteinExistence type="predicted"/>
<gene>
    <name evidence="2" type="ORF">MCOR_17917</name>
</gene>
<evidence type="ECO:0008006" key="4">
    <source>
        <dbReference type="Google" id="ProtNLM"/>
    </source>
</evidence>
<feature type="compositionally biased region" description="Basic and acidic residues" evidence="1">
    <location>
        <begin position="46"/>
        <end position="57"/>
    </location>
</feature>
<evidence type="ECO:0000313" key="2">
    <source>
        <dbReference type="EMBL" id="CAC5382056.1"/>
    </source>
</evidence>
<reference evidence="2 3" key="1">
    <citation type="submission" date="2020-06" db="EMBL/GenBank/DDBJ databases">
        <authorList>
            <person name="Li R."/>
            <person name="Bekaert M."/>
        </authorList>
    </citation>
    <scope>NUCLEOTIDE SEQUENCE [LARGE SCALE GENOMIC DNA]</scope>
    <source>
        <strain evidence="3">wild</strain>
    </source>
</reference>
<organism evidence="2 3">
    <name type="scientific">Mytilus coruscus</name>
    <name type="common">Sea mussel</name>
    <dbReference type="NCBI Taxonomy" id="42192"/>
    <lineage>
        <taxon>Eukaryota</taxon>
        <taxon>Metazoa</taxon>
        <taxon>Spiralia</taxon>
        <taxon>Lophotrochozoa</taxon>
        <taxon>Mollusca</taxon>
        <taxon>Bivalvia</taxon>
        <taxon>Autobranchia</taxon>
        <taxon>Pteriomorphia</taxon>
        <taxon>Mytilida</taxon>
        <taxon>Mytiloidea</taxon>
        <taxon>Mytilidae</taxon>
        <taxon>Mytilinae</taxon>
        <taxon>Mytilus</taxon>
    </lineage>
</organism>
<dbReference type="AlphaFoldDB" id="A0A6J8BEP7"/>
<evidence type="ECO:0000256" key="1">
    <source>
        <dbReference type="SAM" id="MobiDB-lite"/>
    </source>
</evidence>
<dbReference type="Proteomes" id="UP000507470">
    <property type="component" value="Unassembled WGS sequence"/>
</dbReference>
<sequence>MGCQQSRYEMSTLPIKASKKQARSAYIENEERKIKETPLAPGPDMIRQKERTEDKSENNALQNENQSIPRSGSCTPDEASMFTRSVVSQTRHSWPILSQEFGQEPFDIGADVLAYYRDDKAWYPAKILAKKHLDGTKKYLKTKASDKLSKSAIILSSISPLLHNRKLQDFPRFFDEKKNSTEHVVSEREKK</sequence>
<dbReference type="OrthoDB" id="6187448at2759"/>
<dbReference type="CDD" id="cd04508">
    <property type="entry name" value="Tudor_SF"/>
    <property type="match status" value="1"/>
</dbReference>
<feature type="region of interest" description="Disordered" evidence="1">
    <location>
        <begin position="1"/>
        <end position="78"/>
    </location>
</feature>
<protein>
    <recommendedName>
        <fullName evidence="4">Tudor domain-containing protein</fullName>
    </recommendedName>
</protein>